<dbReference type="Gene3D" id="3.30.70.100">
    <property type="match status" value="1"/>
</dbReference>
<reference evidence="2 3" key="1">
    <citation type="submission" date="2020-05" db="EMBL/GenBank/DDBJ databases">
        <title>Draft genome of xy-202 and genomic insight in genome of the genus Peptostreptococcus.</title>
        <authorList>
            <person name="Zhang Z."/>
        </authorList>
    </citation>
    <scope>NUCLEOTIDE SEQUENCE [LARGE SCALE GENOMIC DNA]</scope>
    <source>
        <strain evidence="2 3">DSM 27025</strain>
    </source>
</reference>
<gene>
    <name evidence="2" type="ORF">HLB29_03250</name>
</gene>
<accession>A0ABR6TKI2</accession>
<evidence type="ECO:0000313" key="2">
    <source>
        <dbReference type="EMBL" id="MBC2575694.1"/>
    </source>
</evidence>
<dbReference type="Pfam" id="PF07876">
    <property type="entry name" value="Dabb"/>
    <property type="match status" value="1"/>
</dbReference>
<evidence type="ECO:0000259" key="1">
    <source>
        <dbReference type="PROSITE" id="PS51502"/>
    </source>
</evidence>
<dbReference type="InterPro" id="IPR011008">
    <property type="entry name" value="Dimeric_a/b-barrel"/>
</dbReference>
<keyword evidence="3" id="KW-1185">Reference proteome</keyword>
<dbReference type="InterPro" id="IPR013097">
    <property type="entry name" value="Dabb"/>
</dbReference>
<dbReference type="EMBL" id="JABGBW010000002">
    <property type="protein sequence ID" value="MBC2575694.1"/>
    <property type="molecule type" value="Genomic_DNA"/>
</dbReference>
<dbReference type="RefSeq" id="WP_185623723.1">
    <property type="nucleotide sequence ID" value="NZ_JABGBW010000002.1"/>
</dbReference>
<evidence type="ECO:0000313" key="3">
    <source>
        <dbReference type="Proteomes" id="UP000713904"/>
    </source>
</evidence>
<dbReference type="PROSITE" id="PS51502">
    <property type="entry name" value="S_R_A_B_BARREL"/>
    <property type="match status" value="1"/>
</dbReference>
<protein>
    <recommendedName>
        <fullName evidence="1">Stress-response A/B barrel domain-containing protein</fullName>
    </recommendedName>
</protein>
<name>A0ABR6TKI2_9FIRM</name>
<comment type="caution">
    <text evidence="2">The sequence shown here is derived from an EMBL/GenBank/DDBJ whole genome shotgun (WGS) entry which is preliminary data.</text>
</comment>
<feature type="domain" description="Stress-response A/B barrel" evidence="1">
    <location>
        <begin position="1"/>
        <end position="95"/>
    </location>
</feature>
<sequence>MRHIVLFKFNEKKSVEILSEDLVKIYDNLRDKYKVIKEYDYKINVLEKDSNMDLILFIDIEDKNKLDDYLLHPEHLMLLDKIKSEGIISKAVIDID</sequence>
<dbReference type="SUPFAM" id="SSF54909">
    <property type="entry name" value="Dimeric alpha+beta barrel"/>
    <property type="match status" value="1"/>
</dbReference>
<proteinExistence type="predicted"/>
<organism evidence="2 3">
    <name type="scientific">Peptostreptococcus canis</name>
    <dbReference type="NCBI Taxonomy" id="1159213"/>
    <lineage>
        <taxon>Bacteria</taxon>
        <taxon>Bacillati</taxon>
        <taxon>Bacillota</taxon>
        <taxon>Clostridia</taxon>
        <taxon>Peptostreptococcales</taxon>
        <taxon>Peptostreptococcaceae</taxon>
        <taxon>Peptostreptococcus</taxon>
    </lineage>
</organism>
<dbReference type="Proteomes" id="UP000713904">
    <property type="component" value="Unassembled WGS sequence"/>
</dbReference>